<dbReference type="EMBL" id="JBHUOF010000003">
    <property type="protein sequence ID" value="MFD2798280.1"/>
    <property type="molecule type" value="Genomic_DNA"/>
</dbReference>
<dbReference type="Pfam" id="PF00300">
    <property type="entry name" value="His_Phos_1"/>
    <property type="match status" value="1"/>
</dbReference>
<evidence type="ECO:0000313" key="2">
    <source>
        <dbReference type="EMBL" id="MFD2798280.1"/>
    </source>
</evidence>
<protein>
    <submittedName>
        <fullName evidence="2">Histidine phosphatase family protein</fullName>
    </submittedName>
</protein>
<keyword evidence="3" id="KW-1185">Reference proteome</keyword>
<dbReference type="SMART" id="SM00855">
    <property type="entry name" value="PGAM"/>
    <property type="match status" value="1"/>
</dbReference>
<comment type="caution">
    <text evidence="2">The sequence shown here is derived from an EMBL/GenBank/DDBJ whole genome shotgun (WGS) entry which is preliminary data.</text>
</comment>
<gene>
    <name evidence="2" type="ORF">ACFS2C_02605</name>
</gene>
<name>A0ABW5W6V2_9PSEU</name>
<dbReference type="InterPro" id="IPR050275">
    <property type="entry name" value="PGM_Phosphatase"/>
</dbReference>
<dbReference type="InterPro" id="IPR029033">
    <property type="entry name" value="His_PPase_superfam"/>
</dbReference>
<evidence type="ECO:0000313" key="3">
    <source>
        <dbReference type="Proteomes" id="UP001597478"/>
    </source>
</evidence>
<organism evidence="2 3">
    <name type="scientific">Prauserella oleivorans</name>
    <dbReference type="NCBI Taxonomy" id="1478153"/>
    <lineage>
        <taxon>Bacteria</taxon>
        <taxon>Bacillati</taxon>
        <taxon>Actinomycetota</taxon>
        <taxon>Actinomycetes</taxon>
        <taxon>Pseudonocardiales</taxon>
        <taxon>Pseudonocardiaceae</taxon>
        <taxon>Prauserella</taxon>
    </lineage>
</organism>
<dbReference type="Gene3D" id="3.40.50.1240">
    <property type="entry name" value="Phosphoglycerate mutase-like"/>
    <property type="match status" value="1"/>
</dbReference>
<reference evidence="3" key="1">
    <citation type="journal article" date="2019" name="Int. J. Syst. Evol. Microbiol.">
        <title>The Global Catalogue of Microorganisms (GCM) 10K type strain sequencing project: providing services to taxonomists for standard genome sequencing and annotation.</title>
        <authorList>
            <consortium name="The Broad Institute Genomics Platform"/>
            <consortium name="The Broad Institute Genome Sequencing Center for Infectious Disease"/>
            <person name="Wu L."/>
            <person name="Ma J."/>
        </authorList>
    </citation>
    <scope>NUCLEOTIDE SEQUENCE [LARGE SCALE GENOMIC DNA]</scope>
    <source>
        <strain evidence="3">IBRC-M 10906</strain>
    </source>
</reference>
<dbReference type="RefSeq" id="WP_377383735.1">
    <property type="nucleotide sequence ID" value="NZ_JBHSAN010000001.1"/>
</dbReference>
<dbReference type="Proteomes" id="UP001597478">
    <property type="component" value="Unassembled WGS sequence"/>
</dbReference>
<dbReference type="InterPro" id="IPR013078">
    <property type="entry name" value="His_Pase_superF_clade-1"/>
</dbReference>
<dbReference type="CDD" id="cd07067">
    <property type="entry name" value="HP_PGM_like"/>
    <property type="match status" value="1"/>
</dbReference>
<dbReference type="SUPFAM" id="SSF53254">
    <property type="entry name" value="Phosphoglycerate mutase-like"/>
    <property type="match status" value="1"/>
</dbReference>
<evidence type="ECO:0000256" key="1">
    <source>
        <dbReference type="SAM" id="MobiDB-lite"/>
    </source>
</evidence>
<dbReference type="PANTHER" id="PTHR48100">
    <property type="entry name" value="BROAD-SPECIFICITY PHOSPHATASE YOR283W-RELATED"/>
    <property type="match status" value="1"/>
</dbReference>
<feature type="region of interest" description="Disordered" evidence="1">
    <location>
        <begin position="1"/>
        <end position="33"/>
    </location>
</feature>
<sequence>MELALVRHAHPDPSASPHQRHDPGLSSTGWQQAHAVADRLRHGPWDALYTSPQRRALDTAAVLADRLDLEPRTDEGLAEFDQGHPYLHLEDLLVEGNELMAAFRREDFSAYGTDAAAIRRKAVDTVEAIIAAHPGRRVVVVTHGTVINAFVGGFLGSRRLVFHHPTYTGVTGVLAGRSGRREITCLNDSSHLRLPWRAPVDRSSR</sequence>
<accession>A0ABW5W6V2</accession>
<proteinExistence type="predicted"/>
<dbReference type="PANTHER" id="PTHR48100:SF62">
    <property type="entry name" value="GLUCOSYL-3-PHOSPHOGLYCERATE PHOSPHATASE"/>
    <property type="match status" value="1"/>
</dbReference>